<dbReference type="VEuPathDB" id="FungiDB:UREG_00984"/>
<evidence type="ECO:0000313" key="7">
    <source>
        <dbReference type="EMBL" id="EEP76135.1"/>
    </source>
</evidence>
<dbReference type="eggNOG" id="KOG1289">
    <property type="taxonomic scope" value="Eukaryota"/>
</dbReference>
<dbReference type="GO" id="GO:0015489">
    <property type="term" value="F:putrescine transmembrane transporter activity"/>
    <property type="evidence" value="ECO:0007669"/>
    <property type="project" value="EnsemblFungi"/>
</dbReference>
<evidence type="ECO:0000256" key="3">
    <source>
        <dbReference type="ARBA" id="ARBA00022692"/>
    </source>
</evidence>
<reference evidence="8" key="1">
    <citation type="journal article" date="2009" name="Genome Res.">
        <title>Comparative genomic analyses of the human fungal pathogens Coccidioides and their relatives.</title>
        <authorList>
            <person name="Sharpton T.J."/>
            <person name="Stajich J.E."/>
            <person name="Rounsley S.D."/>
            <person name="Gardner M.J."/>
            <person name="Wortman J.R."/>
            <person name="Jordar V.S."/>
            <person name="Maiti R."/>
            <person name="Kodira C.D."/>
            <person name="Neafsey D.E."/>
            <person name="Zeng Q."/>
            <person name="Hung C.-Y."/>
            <person name="McMahan C."/>
            <person name="Muszewska A."/>
            <person name="Grynberg M."/>
            <person name="Mandel M.A."/>
            <person name="Kellner E.M."/>
            <person name="Barker B.M."/>
            <person name="Galgiani J.N."/>
            <person name="Orbach M.J."/>
            <person name="Kirkland T.N."/>
            <person name="Cole G.T."/>
            <person name="Henn M.R."/>
            <person name="Birren B.W."/>
            <person name="Taylor J.W."/>
        </authorList>
    </citation>
    <scope>NUCLEOTIDE SEQUENCE [LARGE SCALE GENOMIC DNA]</scope>
    <source>
        <strain evidence="8">UAMH 1704</strain>
    </source>
</reference>
<protein>
    <recommendedName>
        <fullName evidence="9">GABA-specific permease</fullName>
    </recommendedName>
</protein>
<evidence type="ECO:0000256" key="6">
    <source>
        <dbReference type="SAM" id="Phobius"/>
    </source>
</evidence>
<dbReference type="InParanoid" id="C4JFH0"/>
<evidence type="ECO:0000313" key="8">
    <source>
        <dbReference type="Proteomes" id="UP000002058"/>
    </source>
</evidence>
<dbReference type="Gene3D" id="1.20.1740.10">
    <property type="entry name" value="Amino acid/polyamine transporter I"/>
    <property type="match status" value="1"/>
</dbReference>
<dbReference type="GeneID" id="8441805"/>
<dbReference type="RefSeq" id="XP_002541468.1">
    <property type="nucleotide sequence ID" value="XM_002541422.1"/>
</dbReference>
<dbReference type="PANTHER" id="PTHR45649">
    <property type="entry name" value="AMINO-ACID PERMEASE BAT1"/>
    <property type="match status" value="1"/>
</dbReference>
<dbReference type="AlphaFoldDB" id="C4JFH0"/>
<organism evidence="7 8">
    <name type="scientific">Uncinocarpus reesii (strain UAMH 1704)</name>
    <dbReference type="NCBI Taxonomy" id="336963"/>
    <lineage>
        <taxon>Eukaryota</taxon>
        <taxon>Fungi</taxon>
        <taxon>Dikarya</taxon>
        <taxon>Ascomycota</taxon>
        <taxon>Pezizomycotina</taxon>
        <taxon>Eurotiomycetes</taxon>
        <taxon>Eurotiomycetidae</taxon>
        <taxon>Onygenales</taxon>
        <taxon>Onygenaceae</taxon>
        <taxon>Uncinocarpus</taxon>
    </lineage>
</organism>
<dbReference type="HOGENOM" id="CLU_004495_0_3_1"/>
<accession>C4JFH0</accession>
<gene>
    <name evidence="7" type="ORF">UREG_00984</name>
</gene>
<dbReference type="GO" id="GO:0015495">
    <property type="term" value="F:gamma-aminobutyric acid:proton symporter activity"/>
    <property type="evidence" value="ECO:0007669"/>
    <property type="project" value="EnsemblFungi"/>
</dbReference>
<feature type="transmembrane region" description="Helical" evidence="6">
    <location>
        <begin position="334"/>
        <end position="355"/>
    </location>
</feature>
<dbReference type="EMBL" id="CH476615">
    <property type="protein sequence ID" value="EEP76135.1"/>
    <property type="molecule type" value="Genomic_DNA"/>
</dbReference>
<name>C4JFH0_UNCRE</name>
<feature type="transmembrane region" description="Helical" evidence="6">
    <location>
        <begin position="47"/>
        <end position="71"/>
    </location>
</feature>
<sequence>MARDNEIKAGLASEALSEHMEKVDAGDANVLAAMGYKQELHRHYSTIQVFAIAFSIMGLLPSIASTLAFSLPGGPAAMVWADLGSSLPTSGGLYWWTHYFAAEKWKNPLSFLVGYSNTLGLIGGVCSINSTAIALPIGKARTAEGINSGAYVFTHVENLTAWPTGWTFMLAWLSPIWTIGAFDSCVHMSEEATNAAKAVPYGILGSIGGCWSLGFLSLCIIAACMTKDIESILNTPFGQPMAQIYHDALGKHGALAFMTILAVVQFFMGLSILISASRQTWAFSRDGALPFSNYWRVVSKRIRCQPIRAVWGCCFASIITGLLCLINAAAANALFSLCVAGNDLAWAIPIFCRIFWGQQKFIPGAFYTGRFSKPIAITALVYLCFSITLCMFPTLGPNPSAMDMNYTVVINVTLWGSALAYYFLFANKWYKGPKATLEDPTMVED</sequence>
<evidence type="ECO:0000256" key="5">
    <source>
        <dbReference type="ARBA" id="ARBA00023136"/>
    </source>
</evidence>
<feature type="transmembrane region" description="Helical" evidence="6">
    <location>
        <begin position="309"/>
        <end position="328"/>
    </location>
</feature>
<keyword evidence="4 6" id="KW-1133">Transmembrane helix</keyword>
<dbReference type="PANTHER" id="PTHR45649:SF21">
    <property type="entry name" value="TRANSPORTER, PUTATIVE (EUROFUNG)-RELATED"/>
    <property type="match status" value="1"/>
</dbReference>
<dbReference type="GO" id="GO:0000329">
    <property type="term" value="C:fungal-type vacuole membrane"/>
    <property type="evidence" value="ECO:0007669"/>
    <property type="project" value="EnsemblFungi"/>
</dbReference>
<dbReference type="OrthoDB" id="4476201at2759"/>
<comment type="subcellular location">
    <subcellularLocation>
        <location evidence="1">Membrane</location>
        <topology evidence="1">Multi-pass membrane protein</topology>
    </subcellularLocation>
</comment>
<evidence type="ECO:0008006" key="9">
    <source>
        <dbReference type="Google" id="ProtNLM"/>
    </source>
</evidence>
<feature type="transmembrane region" description="Helical" evidence="6">
    <location>
        <begin position="375"/>
        <end position="394"/>
    </location>
</feature>
<feature type="transmembrane region" description="Helical" evidence="6">
    <location>
        <begin position="109"/>
        <end position="135"/>
    </location>
</feature>
<keyword evidence="8" id="KW-1185">Reference proteome</keyword>
<evidence type="ECO:0000256" key="4">
    <source>
        <dbReference type="ARBA" id="ARBA00022989"/>
    </source>
</evidence>
<dbReference type="KEGG" id="ure:UREG_00984"/>
<keyword evidence="5 6" id="KW-0472">Membrane</keyword>
<dbReference type="FunCoup" id="C4JFH0">
    <property type="interactions" value="150"/>
</dbReference>
<dbReference type="OMA" id="RMIWGVV"/>
<feature type="transmembrane region" description="Helical" evidence="6">
    <location>
        <begin position="198"/>
        <end position="223"/>
    </location>
</feature>
<feature type="transmembrane region" description="Helical" evidence="6">
    <location>
        <begin position="166"/>
        <end position="186"/>
    </location>
</feature>
<dbReference type="PIRSF" id="PIRSF006060">
    <property type="entry name" value="AA_transporter"/>
    <property type="match status" value="1"/>
</dbReference>
<dbReference type="Proteomes" id="UP000002058">
    <property type="component" value="Unassembled WGS sequence"/>
</dbReference>
<evidence type="ECO:0000256" key="1">
    <source>
        <dbReference type="ARBA" id="ARBA00004141"/>
    </source>
</evidence>
<keyword evidence="2" id="KW-0813">Transport</keyword>
<feature type="transmembrane region" description="Helical" evidence="6">
    <location>
        <begin position="77"/>
        <end position="97"/>
    </location>
</feature>
<keyword evidence="3 6" id="KW-0812">Transmembrane</keyword>
<dbReference type="Pfam" id="PF13520">
    <property type="entry name" value="AA_permease_2"/>
    <property type="match status" value="1"/>
</dbReference>
<proteinExistence type="predicted"/>
<feature type="transmembrane region" description="Helical" evidence="6">
    <location>
        <begin position="254"/>
        <end position="276"/>
    </location>
</feature>
<feature type="transmembrane region" description="Helical" evidence="6">
    <location>
        <begin position="406"/>
        <end position="424"/>
    </location>
</feature>
<evidence type="ECO:0000256" key="2">
    <source>
        <dbReference type="ARBA" id="ARBA00022448"/>
    </source>
</evidence>
<dbReference type="InterPro" id="IPR002293">
    <property type="entry name" value="AA/rel_permease1"/>
</dbReference>